<dbReference type="KEGG" id="dsl:Dacsa_2569"/>
<name>K9YXC3_DACS8</name>
<sequence>MNPEFTIYIKWSAILTGAVFLFTLIAFIFNWGFRFRLVGITGFMGVLTIGLFGLSLGLFSYTDVPGAAPFSVVYDNGGSQVVIKLPQTVTESEVEASLRKASADLYSYGRLGGTDNQMTIRARTVIHPEEGVSKPLYLGKVERQLSQDRSDSNLSIEVFSSQFSLLPTSRNTEAPKVN</sequence>
<dbReference type="InterPro" id="IPR019664">
    <property type="entry name" value="Uncharacterised_Ycf51"/>
</dbReference>
<dbReference type="Proteomes" id="UP000010482">
    <property type="component" value="Chromosome"/>
</dbReference>
<dbReference type="RefSeq" id="WP_015230147.1">
    <property type="nucleotide sequence ID" value="NC_019780.1"/>
</dbReference>
<dbReference type="Pfam" id="PF10726">
    <property type="entry name" value="DUF2518"/>
    <property type="match status" value="1"/>
</dbReference>
<keyword evidence="1" id="KW-0812">Transmembrane</keyword>
<accession>K9YXC3</accession>
<reference evidence="2" key="1">
    <citation type="submission" date="2012-04" db="EMBL/GenBank/DDBJ databases">
        <title>Finished genome of Dactylococcopsis salina PCC 8305.</title>
        <authorList>
            <consortium name="US DOE Joint Genome Institute"/>
            <person name="Gugger M."/>
            <person name="Coursin T."/>
            <person name="Rippka R."/>
            <person name="Tandeau De Marsac N."/>
            <person name="Huntemann M."/>
            <person name="Wei C.-L."/>
            <person name="Han J."/>
            <person name="Detter J.C."/>
            <person name="Han C."/>
            <person name="Tapia R."/>
            <person name="Daligault H."/>
            <person name="Chen A."/>
            <person name="Krypides N."/>
            <person name="Mavromatis K."/>
            <person name="Markowitz V."/>
            <person name="Szeto E."/>
            <person name="Ivanova N."/>
            <person name="Ovchinnikova G."/>
            <person name="Pagani I."/>
            <person name="Pati A."/>
            <person name="Goodwin L."/>
            <person name="Peters L."/>
            <person name="Pitluck S."/>
            <person name="Woyke T."/>
            <person name="Kerfeld C."/>
        </authorList>
    </citation>
    <scope>NUCLEOTIDE SEQUENCE [LARGE SCALE GENOMIC DNA]</scope>
    <source>
        <strain evidence="2">PCC 8305</strain>
    </source>
</reference>
<dbReference type="AlphaFoldDB" id="K9YXC3"/>
<protein>
    <submittedName>
        <fullName evidence="2">Protein of function (DUF2518)</fullName>
    </submittedName>
</protein>
<keyword evidence="1" id="KW-1133">Transmembrane helix</keyword>
<organism evidence="2 3">
    <name type="scientific">Dactylococcopsis salina (strain PCC 8305)</name>
    <name type="common">Myxobactron salinum</name>
    <dbReference type="NCBI Taxonomy" id="13035"/>
    <lineage>
        <taxon>Bacteria</taxon>
        <taxon>Bacillati</taxon>
        <taxon>Cyanobacteriota</taxon>
        <taxon>Cyanophyceae</taxon>
        <taxon>Nodosilineales</taxon>
        <taxon>Cymatolegaceae</taxon>
        <taxon>Dactylococcopsis</taxon>
    </lineage>
</organism>
<evidence type="ECO:0000313" key="3">
    <source>
        <dbReference type="Proteomes" id="UP000010482"/>
    </source>
</evidence>
<dbReference type="HOGENOM" id="CLU_116764_0_0_3"/>
<evidence type="ECO:0000313" key="2">
    <source>
        <dbReference type="EMBL" id="AFZ51157.1"/>
    </source>
</evidence>
<evidence type="ECO:0000256" key="1">
    <source>
        <dbReference type="SAM" id="Phobius"/>
    </source>
</evidence>
<dbReference type="EMBL" id="CP003944">
    <property type="protein sequence ID" value="AFZ51157.1"/>
    <property type="molecule type" value="Genomic_DNA"/>
</dbReference>
<dbReference type="STRING" id="13035.Dacsa_2569"/>
<keyword evidence="3" id="KW-1185">Reference proteome</keyword>
<dbReference type="eggNOG" id="ENOG502ZT4I">
    <property type="taxonomic scope" value="Bacteria"/>
</dbReference>
<keyword evidence="1" id="KW-0472">Membrane</keyword>
<dbReference type="PATRIC" id="fig|13035.3.peg.2931"/>
<gene>
    <name evidence="2" type="ORF">Dacsa_2569</name>
</gene>
<feature type="transmembrane region" description="Helical" evidence="1">
    <location>
        <begin position="40"/>
        <end position="61"/>
    </location>
</feature>
<feature type="transmembrane region" description="Helical" evidence="1">
    <location>
        <begin position="12"/>
        <end position="33"/>
    </location>
</feature>
<proteinExistence type="predicted"/>
<dbReference type="OrthoDB" id="422772at2"/>